<evidence type="ECO:0000256" key="1">
    <source>
        <dbReference type="SAM" id="Coils"/>
    </source>
</evidence>
<feature type="compositionally biased region" description="Basic and acidic residues" evidence="2">
    <location>
        <begin position="50"/>
        <end position="59"/>
    </location>
</feature>
<evidence type="ECO:0000313" key="3">
    <source>
        <dbReference type="EMBL" id="OAG02665.1"/>
    </source>
</evidence>
<dbReference type="RefSeq" id="XP_018033030.1">
    <property type="nucleotide sequence ID" value="XM_018183093.1"/>
</dbReference>
<evidence type="ECO:0000313" key="4">
    <source>
        <dbReference type="Proteomes" id="UP000077069"/>
    </source>
</evidence>
<evidence type="ECO:0000256" key="2">
    <source>
        <dbReference type="SAM" id="MobiDB-lite"/>
    </source>
</evidence>
<dbReference type="OrthoDB" id="3692888at2759"/>
<proteinExistence type="predicted"/>
<feature type="region of interest" description="Disordered" evidence="2">
    <location>
        <begin position="1"/>
        <end position="89"/>
    </location>
</feature>
<accession>A0A177C574</accession>
<dbReference type="InParanoid" id="A0A177C574"/>
<feature type="compositionally biased region" description="Polar residues" evidence="2">
    <location>
        <begin position="347"/>
        <end position="358"/>
    </location>
</feature>
<sequence length="462" mass="50705">MLSTAKVMAPPVSKKTTPKLKKALAKKTAKTISVIPRKRSTQQPTDEDERAPKLQKTDPIDSIASAPKHGSSQTPILLDESDDDTPPAELWSWSRAPFVRVKEEAPPRKSFFSGLGVRGLGNSKSFSRKHAGAGTSAANAAEDVRVELSPNAAGTRPTRSASQNFSLYQKSVMDSERSATRIAELECELEHCKRDREAAIDVLKRDHEATLSRLSQDMGTTVDIMRLEHKSAARLYEVRIESERQNGEANLKSQAETQRLETKSLLDDIQRTATFQDDEKARRITALETEHQGLRDENQSLKGQLSAAKAALEEREVLIPSEDSFKALEARNLALTQELQVIKQHLDTPTGSQSQSQDIRPPTRPEHPLSPTPTLSSSFLASDETKTTNVRNMFLKVKRRHDNLVTVAKRIHDVTTGMDLAAFGEFGRQVGELKKVLHGALKEGAGGGVGGRQVSRGGDGEG</sequence>
<dbReference type="GeneID" id="28766579"/>
<protein>
    <submittedName>
        <fullName evidence="3">Uncharacterized protein</fullName>
    </submittedName>
</protein>
<reference evidence="3 4" key="1">
    <citation type="submission" date="2016-05" db="EMBL/GenBank/DDBJ databases">
        <title>Comparative analysis of secretome profiles of manganese(II)-oxidizing ascomycete fungi.</title>
        <authorList>
            <consortium name="DOE Joint Genome Institute"/>
            <person name="Zeiner C.A."/>
            <person name="Purvine S.O."/>
            <person name="Zink E.M."/>
            <person name="Wu S."/>
            <person name="Pasa-Tolic L."/>
            <person name="Chaput D.L."/>
            <person name="Haridas S."/>
            <person name="Grigoriev I.V."/>
            <person name="Santelli C.M."/>
            <person name="Hansel C.M."/>
        </authorList>
    </citation>
    <scope>NUCLEOTIDE SEQUENCE [LARGE SCALE GENOMIC DNA]</scope>
    <source>
        <strain evidence="3 4">AP3s5-JAC2a</strain>
    </source>
</reference>
<name>A0A177C574_9PLEO</name>
<keyword evidence="1" id="KW-0175">Coiled coil</keyword>
<dbReference type="AlphaFoldDB" id="A0A177C574"/>
<feature type="region of interest" description="Disordered" evidence="2">
    <location>
        <begin position="443"/>
        <end position="462"/>
    </location>
</feature>
<gene>
    <name evidence="3" type="ORF">CC84DRAFT_1219629</name>
</gene>
<dbReference type="Proteomes" id="UP000077069">
    <property type="component" value="Unassembled WGS sequence"/>
</dbReference>
<feature type="coiled-coil region" evidence="1">
    <location>
        <begin position="284"/>
        <end position="311"/>
    </location>
</feature>
<organism evidence="3 4">
    <name type="scientific">Paraphaeosphaeria sporulosa</name>
    <dbReference type="NCBI Taxonomy" id="1460663"/>
    <lineage>
        <taxon>Eukaryota</taxon>
        <taxon>Fungi</taxon>
        <taxon>Dikarya</taxon>
        <taxon>Ascomycota</taxon>
        <taxon>Pezizomycotina</taxon>
        <taxon>Dothideomycetes</taxon>
        <taxon>Pleosporomycetidae</taxon>
        <taxon>Pleosporales</taxon>
        <taxon>Massarineae</taxon>
        <taxon>Didymosphaeriaceae</taxon>
        <taxon>Paraphaeosphaeria</taxon>
    </lineage>
</organism>
<dbReference type="EMBL" id="KV441555">
    <property type="protein sequence ID" value="OAG02665.1"/>
    <property type="molecule type" value="Genomic_DNA"/>
</dbReference>
<keyword evidence="4" id="KW-1185">Reference proteome</keyword>
<feature type="region of interest" description="Disordered" evidence="2">
    <location>
        <begin position="346"/>
        <end position="383"/>
    </location>
</feature>
<feature type="compositionally biased region" description="Basic residues" evidence="2">
    <location>
        <begin position="16"/>
        <end position="29"/>
    </location>
</feature>